<name>A0A7C3J544_9CREN</name>
<dbReference type="SFLD" id="SFLDS00029">
    <property type="entry name" value="Radical_SAM"/>
    <property type="match status" value="1"/>
</dbReference>
<evidence type="ECO:0000256" key="4">
    <source>
        <dbReference type="ARBA" id="ARBA00023014"/>
    </source>
</evidence>
<dbReference type="AlphaFoldDB" id="A0A7C3J544"/>
<dbReference type="InterPro" id="IPR013785">
    <property type="entry name" value="Aldolase_TIM"/>
</dbReference>
<sequence>MSSEPSFGKPIALYRTSPSVFVVSITGKRCELACPHCEGRYLEGMFPATMPPDLMRSFVKAKSEGATTLLVSGGFTRKGRLPVDGMISAIRGGKERTGLLVEVHSGVVDNSTIEGLAAAGIDALLLDVIGDDRTIREYLGGKWDVAEYRRTLYFAKGKIPTVAPHVLIGVERGKVAGERNAIDLISLSNADACAILVLISDPPMDLASVKEVMAYARASFKQHLTLGCMRGKGSERMEYEKFAVDLGYDGIANPSPGIKEYAASKGRGAIEVSGCCIFSPHRKDQP</sequence>
<dbReference type="InterPro" id="IPR058240">
    <property type="entry name" value="rSAM_sf"/>
</dbReference>
<gene>
    <name evidence="5" type="ORF">ENS19_08435</name>
</gene>
<dbReference type="InterPro" id="IPR007197">
    <property type="entry name" value="rSAM"/>
</dbReference>
<keyword evidence="3" id="KW-0408">Iron</keyword>
<evidence type="ECO:0000313" key="5">
    <source>
        <dbReference type="EMBL" id="HFK21284.1"/>
    </source>
</evidence>
<accession>A0A7C3J544</accession>
<dbReference type="EMBL" id="DSTX01000013">
    <property type="protein sequence ID" value="HFK21284.1"/>
    <property type="molecule type" value="Genomic_DNA"/>
</dbReference>
<dbReference type="PANTHER" id="PTHR43288:SF2">
    <property type="entry name" value="RADICAL SAM CORE DOMAIN-CONTAINING PROTEIN"/>
    <property type="match status" value="1"/>
</dbReference>
<reference evidence="5" key="1">
    <citation type="journal article" date="2020" name="mSystems">
        <title>Genome- and Community-Level Interaction Insights into Carbon Utilization and Element Cycling Functions of Hydrothermarchaeota in Hydrothermal Sediment.</title>
        <authorList>
            <person name="Zhou Z."/>
            <person name="Liu Y."/>
            <person name="Xu W."/>
            <person name="Pan J."/>
            <person name="Luo Z.H."/>
            <person name="Li M."/>
        </authorList>
    </citation>
    <scope>NUCLEOTIDE SEQUENCE [LARGE SCALE GENOMIC DNA]</scope>
    <source>
        <strain evidence="5">SpSt-468</strain>
    </source>
</reference>
<keyword evidence="2" id="KW-0479">Metal-binding</keyword>
<evidence type="ECO:0000256" key="3">
    <source>
        <dbReference type="ARBA" id="ARBA00023004"/>
    </source>
</evidence>
<organism evidence="5">
    <name type="scientific">Candidatus Methanomethylicus mesodigestus</name>
    <dbReference type="NCBI Taxonomy" id="1867258"/>
    <lineage>
        <taxon>Archaea</taxon>
        <taxon>Thermoproteota</taxon>
        <taxon>Methanosuratincolia</taxon>
        <taxon>Candidatus Methanomethylicales</taxon>
        <taxon>Candidatus Methanomethylicaceae</taxon>
        <taxon>Candidatus Methanomethylicus</taxon>
    </lineage>
</organism>
<keyword evidence="4" id="KW-0411">Iron-sulfur</keyword>
<comment type="caution">
    <text evidence="5">The sequence shown here is derived from an EMBL/GenBank/DDBJ whole genome shotgun (WGS) entry which is preliminary data.</text>
</comment>
<dbReference type="PANTHER" id="PTHR43288">
    <property type="entry name" value="BIOTIN SYNTHASE-RELATED PROTEIN, RADICAL SAM SUPERFAMILY"/>
    <property type="match status" value="1"/>
</dbReference>
<evidence type="ECO:0000256" key="1">
    <source>
        <dbReference type="ARBA" id="ARBA00022691"/>
    </source>
</evidence>
<proteinExistence type="predicted"/>
<dbReference type="GO" id="GO:0003824">
    <property type="term" value="F:catalytic activity"/>
    <property type="evidence" value="ECO:0007669"/>
    <property type="project" value="InterPro"/>
</dbReference>
<dbReference type="Gene3D" id="3.20.20.70">
    <property type="entry name" value="Aldolase class I"/>
    <property type="match status" value="1"/>
</dbReference>
<dbReference type="GO" id="GO:0051536">
    <property type="term" value="F:iron-sulfur cluster binding"/>
    <property type="evidence" value="ECO:0007669"/>
    <property type="project" value="UniProtKB-KW"/>
</dbReference>
<dbReference type="SUPFAM" id="SSF102114">
    <property type="entry name" value="Radical SAM enzymes"/>
    <property type="match status" value="1"/>
</dbReference>
<protein>
    <recommendedName>
        <fullName evidence="6">Radical SAM protein</fullName>
    </recommendedName>
</protein>
<dbReference type="SFLD" id="SFLDG01113">
    <property type="entry name" value="Uncharacterised_Radical_SAM_Su"/>
    <property type="match status" value="1"/>
</dbReference>
<evidence type="ECO:0008006" key="6">
    <source>
        <dbReference type="Google" id="ProtNLM"/>
    </source>
</evidence>
<keyword evidence="1" id="KW-0949">S-adenosyl-L-methionine</keyword>
<dbReference type="GO" id="GO:0046872">
    <property type="term" value="F:metal ion binding"/>
    <property type="evidence" value="ECO:0007669"/>
    <property type="project" value="UniProtKB-KW"/>
</dbReference>
<evidence type="ECO:0000256" key="2">
    <source>
        <dbReference type="ARBA" id="ARBA00022723"/>
    </source>
</evidence>